<dbReference type="PANTHER" id="PTHR34300:SF2">
    <property type="entry name" value="QUEUOSINE PRECURSOR TRANSPORTER-RELATED"/>
    <property type="match status" value="1"/>
</dbReference>
<evidence type="ECO:0000256" key="1">
    <source>
        <dbReference type="HAMAP-Rule" id="MF_02088"/>
    </source>
</evidence>
<evidence type="ECO:0000313" key="2">
    <source>
        <dbReference type="EMBL" id="KPJ50905.1"/>
    </source>
</evidence>
<dbReference type="InterPro" id="IPR003744">
    <property type="entry name" value="YhhQ"/>
</dbReference>
<dbReference type="Pfam" id="PF02592">
    <property type="entry name" value="Vut_1"/>
    <property type="match status" value="1"/>
</dbReference>
<name>A0A0S7WLY6_UNCT6</name>
<accession>A0A0S7WLY6</accession>
<protein>
    <recommendedName>
        <fullName evidence="1">Probable queuosine precursor transporter</fullName>
        <shortName evidence="1">Q precursor transporter</shortName>
    </recommendedName>
</protein>
<dbReference type="NCBIfam" id="TIGR00697">
    <property type="entry name" value="queuosine precursor transporter"/>
    <property type="match status" value="1"/>
</dbReference>
<keyword evidence="1" id="KW-1003">Cell membrane</keyword>
<feature type="transmembrane region" description="Helical" evidence="1">
    <location>
        <begin position="150"/>
        <end position="170"/>
    </location>
</feature>
<dbReference type="AlphaFoldDB" id="A0A0S7WLY6"/>
<feature type="transmembrane region" description="Helical" evidence="1">
    <location>
        <begin position="64"/>
        <end position="84"/>
    </location>
</feature>
<comment type="subcellular location">
    <subcellularLocation>
        <location evidence="1">Cell membrane</location>
        <topology evidence="1">Multi-pass membrane protein</topology>
    </subcellularLocation>
</comment>
<dbReference type="PATRIC" id="fig|1703771.3.peg.123"/>
<dbReference type="GO" id="GO:0005886">
    <property type="term" value="C:plasma membrane"/>
    <property type="evidence" value="ECO:0007669"/>
    <property type="project" value="UniProtKB-SubCell"/>
</dbReference>
<comment type="caution">
    <text evidence="2">The sequence shown here is derived from an EMBL/GenBank/DDBJ whole genome shotgun (WGS) entry which is preliminary data.</text>
</comment>
<keyword evidence="1" id="KW-1133">Transmembrane helix</keyword>
<comment type="function">
    <text evidence="1">Involved in the import of queuosine (Q) precursors, required for Q precursor salvage.</text>
</comment>
<proteinExistence type="inferred from homology"/>
<keyword evidence="1" id="KW-0812">Transmembrane</keyword>
<reference evidence="2 3" key="1">
    <citation type="journal article" date="2015" name="Microbiome">
        <title>Genomic resolution of linkages in carbon, nitrogen, and sulfur cycling among widespread estuary sediment bacteria.</title>
        <authorList>
            <person name="Baker B.J."/>
            <person name="Lazar C.S."/>
            <person name="Teske A.P."/>
            <person name="Dick G.J."/>
        </authorList>
    </citation>
    <scope>NUCLEOTIDE SEQUENCE [LARGE SCALE GENOMIC DNA]</scope>
    <source>
        <strain evidence="2">DG_26</strain>
    </source>
</reference>
<dbReference type="PANTHER" id="PTHR34300">
    <property type="entry name" value="QUEUOSINE PRECURSOR TRANSPORTER-RELATED"/>
    <property type="match status" value="1"/>
</dbReference>
<comment type="similarity">
    <text evidence="1">Belongs to the vitamin uptake transporter (VUT/ECF) (TC 2.A.88) family. Q precursor transporter subfamily.</text>
</comment>
<dbReference type="HAMAP" id="MF_02088">
    <property type="entry name" value="Q_prec_transport"/>
    <property type="match status" value="1"/>
</dbReference>
<dbReference type="Proteomes" id="UP000051124">
    <property type="component" value="Unassembled WGS sequence"/>
</dbReference>
<gene>
    <name evidence="2" type="ORF">AMJ40_01540</name>
</gene>
<feature type="transmembrane region" description="Helical" evidence="1">
    <location>
        <begin position="33"/>
        <end position="52"/>
    </location>
</feature>
<keyword evidence="1" id="KW-0472">Membrane</keyword>
<feature type="transmembrane region" description="Helical" evidence="1">
    <location>
        <begin position="110"/>
        <end position="129"/>
    </location>
</feature>
<feature type="transmembrane region" description="Helical" evidence="1">
    <location>
        <begin position="7"/>
        <end position="27"/>
    </location>
</feature>
<keyword evidence="1" id="KW-0813">Transport</keyword>
<dbReference type="EMBL" id="LIZT01000010">
    <property type="protein sequence ID" value="KPJ50905.1"/>
    <property type="molecule type" value="Genomic_DNA"/>
</dbReference>
<sequence>MKTPITPLFLVITSVFISSLIVSNIVAVKLVDLWGLTLSAAIVVFPVTYIFGDIVTEVYGYSRARLVIWLGFFSNFLVVVFIKIGEWLPSASVWTHQQAYSTVLGYTPRILVASFVAYLFGEFANSFVLSKLKVLTHGKWLWSRTIGSTVVGQFIDSGIFISVAFVGVVPTSILLRIALSQWLFKVGYEAVATPLTYVMVGALKKREQIDAYDYETNFSPLKLL</sequence>
<organism evidence="2 3">
    <name type="scientific">candidate division TA06 bacterium DG_26</name>
    <dbReference type="NCBI Taxonomy" id="1703771"/>
    <lineage>
        <taxon>Bacteria</taxon>
        <taxon>Bacteria division TA06</taxon>
    </lineage>
</organism>
<dbReference type="GO" id="GO:0022857">
    <property type="term" value="F:transmembrane transporter activity"/>
    <property type="evidence" value="ECO:0007669"/>
    <property type="project" value="UniProtKB-UniRule"/>
</dbReference>
<evidence type="ECO:0000313" key="3">
    <source>
        <dbReference type="Proteomes" id="UP000051124"/>
    </source>
</evidence>